<feature type="transmembrane region" description="Helical" evidence="7">
    <location>
        <begin position="366"/>
        <end position="388"/>
    </location>
</feature>
<dbReference type="EMBL" id="JASFZW010000011">
    <property type="protein sequence ID" value="KAK2076255.1"/>
    <property type="molecule type" value="Genomic_DNA"/>
</dbReference>
<evidence type="ECO:0000313" key="9">
    <source>
        <dbReference type="Proteomes" id="UP001255856"/>
    </source>
</evidence>
<gene>
    <name evidence="8" type="ORF">QBZ16_001187</name>
</gene>
<feature type="transmembrane region" description="Helical" evidence="7">
    <location>
        <begin position="20"/>
        <end position="45"/>
    </location>
</feature>
<keyword evidence="6 7" id="KW-0472">Membrane</keyword>
<keyword evidence="5 7" id="KW-1133">Transmembrane helix</keyword>
<feature type="transmembrane region" description="Helical" evidence="7">
    <location>
        <begin position="309"/>
        <end position="330"/>
    </location>
</feature>
<comment type="similarity">
    <text evidence="2">Belongs to the MIP/aquaporin (TC 1.A.8) family.</text>
</comment>
<accession>A0AAD9IFL2</accession>
<comment type="subcellular location">
    <subcellularLocation>
        <location evidence="1">Membrane</location>
        <topology evidence="1">Multi-pass membrane protein</topology>
    </subcellularLocation>
</comment>
<evidence type="ECO:0008006" key="10">
    <source>
        <dbReference type="Google" id="ProtNLM"/>
    </source>
</evidence>
<sequence length="406" mass="44221">MLLAKTKGNGYGWGFLSFGFGLAFGFPTMMFAYISAFFNPAAVLFQWVVGNISGTDFLALSFSELAGAFAGAVLVWLTFLPHFNIVPEPPTVEQNDPFASDTLLNVGFGRHFSPTELNIGSYNNDPLANYQALHPTVALHRTVRDIGDVLGVIRSDITRRREQLLKDLAEVNNGEQRREMESQLRELDQHTRTLDEHQFKARAAEMAIEQTAPKGGVLRSRSNVGKKSTQDPEEGVTAEVIKVVSPAEARYQAELIADQNIKLGIFSTRPAIYAPAHNFLCEFICTVTLLVVVNLVAERGSMLFEPSRGLWNALFGIWVGFYVFLLVLVIGGPTGLAVNPARDLGPRIAHFLLPIPGKGPSEFIKYGWVPVLAPLAGGAAAGGIFLLINKLNHSDVPAGSILCLEA</sequence>
<evidence type="ECO:0000313" key="8">
    <source>
        <dbReference type="EMBL" id="KAK2076255.1"/>
    </source>
</evidence>
<name>A0AAD9IFL2_PROWI</name>
<keyword evidence="3" id="KW-0813">Transport</keyword>
<protein>
    <recommendedName>
        <fullName evidence="10">Glycerol uptake facilitator protein</fullName>
    </recommendedName>
</protein>
<dbReference type="GO" id="GO:0015254">
    <property type="term" value="F:glycerol channel activity"/>
    <property type="evidence" value="ECO:0007669"/>
    <property type="project" value="TreeGrafter"/>
</dbReference>
<keyword evidence="4 7" id="KW-0812">Transmembrane</keyword>
<evidence type="ECO:0000256" key="3">
    <source>
        <dbReference type="ARBA" id="ARBA00022448"/>
    </source>
</evidence>
<dbReference type="InterPro" id="IPR000425">
    <property type="entry name" value="MIP"/>
</dbReference>
<dbReference type="InterPro" id="IPR050363">
    <property type="entry name" value="MIP/Aquaporin"/>
</dbReference>
<dbReference type="PANTHER" id="PTHR43829">
    <property type="entry name" value="AQUAPORIN OR AQUAGLYCEROPORIN RELATED"/>
    <property type="match status" value="1"/>
</dbReference>
<organism evidence="8 9">
    <name type="scientific">Prototheca wickerhamii</name>
    <dbReference type="NCBI Taxonomy" id="3111"/>
    <lineage>
        <taxon>Eukaryota</taxon>
        <taxon>Viridiplantae</taxon>
        <taxon>Chlorophyta</taxon>
        <taxon>core chlorophytes</taxon>
        <taxon>Trebouxiophyceae</taxon>
        <taxon>Chlorellales</taxon>
        <taxon>Chlorellaceae</taxon>
        <taxon>Prototheca</taxon>
    </lineage>
</organism>
<feature type="transmembrane region" description="Helical" evidence="7">
    <location>
        <begin position="276"/>
        <end position="297"/>
    </location>
</feature>
<dbReference type="Pfam" id="PF00230">
    <property type="entry name" value="MIP"/>
    <property type="match status" value="1"/>
</dbReference>
<reference evidence="8" key="1">
    <citation type="submission" date="2021-01" db="EMBL/GenBank/DDBJ databases">
        <authorList>
            <person name="Eckstrom K.M.E."/>
        </authorList>
    </citation>
    <scope>NUCLEOTIDE SEQUENCE</scope>
    <source>
        <strain evidence="8">UVCC 0001</strain>
    </source>
</reference>
<dbReference type="Gene3D" id="1.20.1080.10">
    <property type="entry name" value="Glycerol uptake facilitator protein"/>
    <property type="match status" value="2"/>
</dbReference>
<evidence type="ECO:0000256" key="2">
    <source>
        <dbReference type="ARBA" id="ARBA00006175"/>
    </source>
</evidence>
<comment type="caution">
    <text evidence="8">The sequence shown here is derived from an EMBL/GenBank/DDBJ whole genome shotgun (WGS) entry which is preliminary data.</text>
</comment>
<feature type="transmembrane region" description="Helical" evidence="7">
    <location>
        <begin position="57"/>
        <end position="79"/>
    </location>
</feature>
<keyword evidence="9" id="KW-1185">Reference proteome</keyword>
<dbReference type="GO" id="GO:0015250">
    <property type="term" value="F:water channel activity"/>
    <property type="evidence" value="ECO:0007669"/>
    <property type="project" value="TreeGrafter"/>
</dbReference>
<dbReference type="InterPro" id="IPR023271">
    <property type="entry name" value="Aquaporin-like"/>
</dbReference>
<dbReference type="PANTHER" id="PTHR43829:SF9">
    <property type="entry name" value="AQUAPORIN-9"/>
    <property type="match status" value="1"/>
</dbReference>
<dbReference type="AlphaFoldDB" id="A0AAD9IFL2"/>
<evidence type="ECO:0000256" key="1">
    <source>
        <dbReference type="ARBA" id="ARBA00004141"/>
    </source>
</evidence>
<evidence type="ECO:0000256" key="7">
    <source>
        <dbReference type="SAM" id="Phobius"/>
    </source>
</evidence>
<dbReference type="SUPFAM" id="SSF81338">
    <property type="entry name" value="Aquaporin-like"/>
    <property type="match status" value="2"/>
</dbReference>
<proteinExistence type="inferred from homology"/>
<dbReference type="Proteomes" id="UP001255856">
    <property type="component" value="Unassembled WGS sequence"/>
</dbReference>
<evidence type="ECO:0000256" key="4">
    <source>
        <dbReference type="ARBA" id="ARBA00022692"/>
    </source>
</evidence>
<dbReference type="GO" id="GO:0005886">
    <property type="term" value="C:plasma membrane"/>
    <property type="evidence" value="ECO:0007669"/>
    <property type="project" value="TreeGrafter"/>
</dbReference>
<evidence type="ECO:0000256" key="5">
    <source>
        <dbReference type="ARBA" id="ARBA00022989"/>
    </source>
</evidence>
<evidence type="ECO:0000256" key="6">
    <source>
        <dbReference type="ARBA" id="ARBA00023136"/>
    </source>
</evidence>